<evidence type="ECO:0000313" key="3">
    <source>
        <dbReference type="EMBL" id="ASG24458.1"/>
    </source>
</evidence>
<comment type="similarity">
    <text evidence="1">Belongs to the myo-inositol 1-phosphate synthase family.</text>
</comment>
<dbReference type="Proteomes" id="UP000197153">
    <property type="component" value="Chromosome 3"/>
</dbReference>
<dbReference type="PANTHER" id="PTHR43125">
    <property type="entry name" value="INOSITOL-3-PHOSPHATE SYNTHASE"/>
    <property type="match status" value="1"/>
</dbReference>
<sequence>MQRAKIRIAIAGIGNCASALIQGIHYYTPERCRDGVVGLMHREIGGFLPCDIEVVAAFDVDARKVGTDVHRAIFAKPNCTKVFQADIPDSGVTVKMGQVLDGISDHMADYSEDRTFVRADAAELSKDEIVAELKRTGAEVLLNYMPVGSEQAARFYAECALEAGVAFINNMPVFIASDKAFADRFKARNLPIIGDDIKSQLGATITHRVLTDLFAKRGVKLRRTYQLNTGGNTDFLNMKNQHRLVSKKKSKTEAVQAVAHKRIEDDNIHVGPSDYVPWQNDNKLCFIRMEGYLFGDVPMDIELRLSVEDSPNSAGVVIDMIRCCKLALDNGIGGILEGPSAYFCKHPPVQYTDDDAYQMTETFIRGTTLKLAVAK</sequence>
<evidence type="ECO:0000313" key="5">
    <source>
        <dbReference type="Proteomes" id="UP000197153"/>
    </source>
</evidence>
<evidence type="ECO:0000259" key="2">
    <source>
        <dbReference type="Pfam" id="PF01658"/>
    </source>
</evidence>
<dbReference type="RefSeq" id="WP_088874887.1">
    <property type="nucleotide sequence ID" value="NZ_CP022112.1"/>
</dbReference>
<feature type="domain" description="Myo-inositol-1-phosphate synthase GAPDH-like" evidence="2">
    <location>
        <begin position="202"/>
        <end position="310"/>
    </location>
</feature>
<dbReference type="GO" id="GO:0006021">
    <property type="term" value="P:inositol biosynthetic process"/>
    <property type="evidence" value="ECO:0007669"/>
    <property type="project" value="InterPro"/>
</dbReference>
<dbReference type="InterPro" id="IPR013021">
    <property type="entry name" value="Myo-inos-1-P_Synthase_GAPDH"/>
</dbReference>
<organism evidence="4 5">
    <name type="scientific">Nitrospirillum viridazoti CBAmc</name>
    <dbReference type="NCBI Taxonomy" id="1441467"/>
    <lineage>
        <taxon>Bacteria</taxon>
        <taxon>Pseudomonadati</taxon>
        <taxon>Pseudomonadota</taxon>
        <taxon>Alphaproteobacteria</taxon>
        <taxon>Rhodospirillales</taxon>
        <taxon>Azospirillaceae</taxon>
        <taxon>Nitrospirillum</taxon>
        <taxon>Nitrospirillum viridazoti</taxon>
    </lineage>
</organism>
<dbReference type="SUPFAM" id="SSF51735">
    <property type="entry name" value="NAD(P)-binding Rossmann-fold domains"/>
    <property type="match status" value="1"/>
</dbReference>
<dbReference type="KEGG" id="nao:Y958_26720"/>
<dbReference type="EMBL" id="CP022112">
    <property type="protein sequence ID" value="ASG24468.1"/>
    <property type="molecule type" value="Genomic_DNA"/>
</dbReference>
<dbReference type="InterPro" id="IPR002587">
    <property type="entry name" value="Myo-inos-1-P_Synthase"/>
</dbReference>
<dbReference type="KEGG" id="nao:Y958_26655"/>
<dbReference type="SUPFAM" id="SSF55347">
    <property type="entry name" value="Glyceraldehyde-3-phosphate dehydrogenase-like, C-terminal domain"/>
    <property type="match status" value="1"/>
</dbReference>
<dbReference type="GO" id="GO:0004512">
    <property type="term" value="F:inositol-3-phosphate synthase activity"/>
    <property type="evidence" value="ECO:0007669"/>
    <property type="project" value="InterPro"/>
</dbReference>
<dbReference type="Pfam" id="PF01658">
    <property type="entry name" value="Inos-1-P_synth"/>
    <property type="match status" value="1"/>
</dbReference>
<dbReference type="Gene3D" id="3.40.50.720">
    <property type="entry name" value="NAD(P)-binding Rossmann-like Domain"/>
    <property type="match status" value="1"/>
</dbReference>
<dbReference type="Gene3D" id="3.30.360.10">
    <property type="entry name" value="Dihydrodipicolinate Reductase, domain 2"/>
    <property type="match status" value="1"/>
</dbReference>
<dbReference type="EMBL" id="CP022112">
    <property type="protein sequence ID" value="ASG24458.1"/>
    <property type="molecule type" value="Genomic_DNA"/>
</dbReference>
<dbReference type="AlphaFoldDB" id="A0A248K214"/>
<keyword evidence="5" id="KW-1185">Reference proteome</keyword>
<reference evidence="4 5" key="1">
    <citation type="submission" date="2017-06" db="EMBL/GenBank/DDBJ databases">
        <title>Complete genome sequence of Nitrospirillum amazonense strain CBAmC, an endophytic nitrogen-fixing and plant growth-promoting bacterium, isolated from sugarcane.</title>
        <authorList>
            <person name="Schwab S."/>
            <person name="dos Santos Teixeira K.R."/>
            <person name="Simoes Araujo J.L."/>
            <person name="Soares Vidal M."/>
            <person name="Borges de Freitas H.R."/>
            <person name="Rivello Crivelaro A.L."/>
            <person name="Bueno de Camargo Nunes A."/>
            <person name="dos Santos C.M."/>
            <person name="Palmeira da Silva Rosa D."/>
            <person name="da Silva Padilha D."/>
            <person name="da Silva E."/>
            <person name="Araujo Terra L."/>
            <person name="Soares Mendes V."/>
            <person name="Farinelli L."/>
            <person name="Magalhaes Cruz L."/>
            <person name="Baldani J.I."/>
        </authorList>
    </citation>
    <scope>NUCLEOTIDE SEQUENCE [LARGE SCALE GENOMIC DNA]</scope>
    <source>
        <strain evidence="4 5">CBAmC</strain>
    </source>
</reference>
<dbReference type="PIRSF" id="PIRSF015578">
    <property type="entry name" value="Myoinos-ppht_syn"/>
    <property type="match status" value="1"/>
</dbReference>
<dbReference type="GO" id="GO:0008654">
    <property type="term" value="P:phospholipid biosynthetic process"/>
    <property type="evidence" value="ECO:0007669"/>
    <property type="project" value="InterPro"/>
</dbReference>
<evidence type="ECO:0000313" key="4">
    <source>
        <dbReference type="EMBL" id="ASG24468.1"/>
    </source>
</evidence>
<protein>
    <submittedName>
        <fullName evidence="4">Inositol-3-phosphate synthase</fullName>
    </submittedName>
</protein>
<dbReference type="InterPro" id="IPR052199">
    <property type="entry name" value="MIPS"/>
</dbReference>
<dbReference type="InterPro" id="IPR036291">
    <property type="entry name" value="NAD(P)-bd_dom_sf"/>
</dbReference>
<proteinExistence type="inferred from homology"/>
<dbReference type="PANTHER" id="PTHR43125:SF1">
    <property type="entry name" value="INOSITOL-3-PHOSPHATE SYNTHASE"/>
    <property type="match status" value="1"/>
</dbReference>
<name>A0A248K214_9PROT</name>
<gene>
    <name evidence="3" type="ORF">Y958_26655</name>
    <name evidence="4" type="ORF">Y958_26720</name>
</gene>
<accession>A0A248K214</accession>
<evidence type="ECO:0000256" key="1">
    <source>
        <dbReference type="ARBA" id="ARBA00010813"/>
    </source>
</evidence>